<dbReference type="KEGG" id="spu:577697"/>
<feature type="domain" description="J" evidence="7">
    <location>
        <begin position="51"/>
        <end position="116"/>
    </location>
</feature>
<dbReference type="GO" id="GO:0016020">
    <property type="term" value="C:membrane"/>
    <property type="evidence" value="ECO:0007669"/>
    <property type="project" value="UniProtKB-SubCell"/>
</dbReference>
<comment type="subcellular location">
    <subcellularLocation>
        <location evidence="1">Membrane</location>
        <topology evidence="1">Lipid-anchor</topology>
    </subcellularLocation>
</comment>
<dbReference type="SUPFAM" id="SSF46565">
    <property type="entry name" value="Chaperone J-domain"/>
    <property type="match status" value="1"/>
</dbReference>
<dbReference type="InParanoid" id="A0A7M7T2H3"/>
<dbReference type="InterPro" id="IPR051434">
    <property type="entry name" value="DnaJ_C_subfamily_member5"/>
</dbReference>
<dbReference type="OrthoDB" id="552049at2759"/>
<evidence type="ECO:0000313" key="9">
    <source>
        <dbReference type="Proteomes" id="UP000007110"/>
    </source>
</evidence>
<dbReference type="InterPro" id="IPR001623">
    <property type="entry name" value="DnaJ_domain"/>
</dbReference>
<dbReference type="FunCoup" id="A0A7M7T2H3">
    <property type="interactions" value="83"/>
</dbReference>
<keyword evidence="9" id="KW-1185">Reference proteome</keyword>
<name>A0A7M7T2H3_STRPU</name>
<dbReference type="PANTHER" id="PTHR44027:SF7">
    <property type="entry name" value="DNAJ HOMOLOG SUBFAMILY C MEMBER 5 HOMOLOG"/>
    <property type="match status" value="1"/>
</dbReference>
<dbReference type="InterPro" id="IPR036869">
    <property type="entry name" value="J_dom_sf"/>
</dbReference>
<evidence type="ECO:0000256" key="6">
    <source>
        <dbReference type="SAM" id="MobiDB-lite"/>
    </source>
</evidence>
<accession>A0A7M7T2H3</accession>
<evidence type="ECO:0000259" key="7">
    <source>
        <dbReference type="PROSITE" id="PS50076"/>
    </source>
</evidence>
<evidence type="ECO:0000313" key="8">
    <source>
        <dbReference type="EnsemblMetazoa" id="XP_030849079"/>
    </source>
</evidence>
<feature type="region of interest" description="Disordered" evidence="6">
    <location>
        <begin position="178"/>
        <end position="221"/>
    </location>
</feature>
<dbReference type="GO" id="GO:0005737">
    <property type="term" value="C:cytoplasm"/>
    <property type="evidence" value="ECO:0007669"/>
    <property type="project" value="UniProtKB-ARBA"/>
</dbReference>
<reference evidence="9" key="1">
    <citation type="submission" date="2015-02" db="EMBL/GenBank/DDBJ databases">
        <title>Genome sequencing for Strongylocentrotus purpuratus.</title>
        <authorList>
            <person name="Murali S."/>
            <person name="Liu Y."/>
            <person name="Vee V."/>
            <person name="English A."/>
            <person name="Wang M."/>
            <person name="Skinner E."/>
            <person name="Han Y."/>
            <person name="Muzny D.M."/>
            <person name="Worley K.C."/>
            <person name="Gibbs R.A."/>
        </authorList>
    </citation>
    <scope>NUCLEOTIDE SEQUENCE</scope>
</reference>
<dbReference type="Pfam" id="PF00226">
    <property type="entry name" value="DnaJ"/>
    <property type="match status" value="1"/>
</dbReference>
<dbReference type="Gene3D" id="1.10.287.110">
    <property type="entry name" value="DnaJ domain"/>
    <property type="match status" value="1"/>
</dbReference>
<dbReference type="AlphaFoldDB" id="A0A7M7T2H3"/>
<feature type="region of interest" description="Disordered" evidence="6">
    <location>
        <begin position="1"/>
        <end position="45"/>
    </location>
</feature>
<sequence>MGLGGDGNNPAGPPEETAGNTTENDTGDPTSGKEKTTAGSDTRSMSVSGESLYALLNLNRGASEEEIKKAYRKQALRYHPDKNRDDPTAEDKFKEINRAHKVLTDEKKRQIYDEYGSLGLYIADTVGDDYVGLYFMFNSKCFKITSIICFIATGCCCCCCCFCCFCGCCGLCSKSKSDEEDGDLSDIESGSTDGGDTKEPVRNQPEASGGVNNEVFAMPKP</sequence>
<evidence type="ECO:0000256" key="3">
    <source>
        <dbReference type="ARBA" id="ARBA00023139"/>
    </source>
</evidence>
<keyword evidence="4" id="KW-0143">Chaperone</keyword>
<dbReference type="Proteomes" id="UP000007110">
    <property type="component" value="Unassembled WGS sequence"/>
</dbReference>
<dbReference type="SMART" id="SM00271">
    <property type="entry name" value="DnaJ"/>
    <property type="match status" value="1"/>
</dbReference>
<dbReference type="GeneID" id="577697"/>
<evidence type="ECO:0000256" key="5">
    <source>
        <dbReference type="ARBA" id="ARBA00023288"/>
    </source>
</evidence>
<protein>
    <recommendedName>
        <fullName evidence="7">J domain-containing protein</fullName>
    </recommendedName>
</protein>
<evidence type="ECO:0000256" key="2">
    <source>
        <dbReference type="ARBA" id="ARBA00023136"/>
    </source>
</evidence>
<keyword evidence="5" id="KW-0449">Lipoprotein</keyword>
<proteinExistence type="predicted"/>
<dbReference type="EnsemblMetazoa" id="XM_030993219">
    <property type="protein sequence ID" value="XP_030849079"/>
    <property type="gene ID" value="LOC577697"/>
</dbReference>
<organism evidence="8 9">
    <name type="scientific">Strongylocentrotus purpuratus</name>
    <name type="common">Purple sea urchin</name>
    <dbReference type="NCBI Taxonomy" id="7668"/>
    <lineage>
        <taxon>Eukaryota</taxon>
        <taxon>Metazoa</taxon>
        <taxon>Echinodermata</taxon>
        <taxon>Eleutherozoa</taxon>
        <taxon>Echinozoa</taxon>
        <taxon>Echinoidea</taxon>
        <taxon>Euechinoidea</taxon>
        <taxon>Echinacea</taxon>
        <taxon>Camarodonta</taxon>
        <taxon>Echinidea</taxon>
        <taxon>Strongylocentrotidae</taxon>
        <taxon>Strongylocentrotus</taxon>
    </lineage>
</organism>
<evidence type="ECO:0000256" key="1">
    <source>
        <dbReference type="ARBA" id="ARBA00004635"/>
    </source>
</evidence>
<dbReference type="OMA" id="ENAGDYH"/>
<dbReference type="PANTHER" id="PTHR44027">
    <property type="entry name" value="DNAJ HOMOLOG SUBFAMILY C MEMBER 5 HOMOLOG"/>
    <property type="match status" value="1"/>
</dbReference>
<reference evidence="8" key="2">
    <citation type="submission" date="2021-01" db="UniProtKB">
        <authorList>
            <consortium name="EnsemblMetazoa"/>
        </authorList>
    </citation>
    <scope>IDENTIFICATION</scope>
</reference>
<evidence type="ECO:0000256" key="4">
    <source>
        <dbReference type="ARBA" id="ARBA00023186"/>
    </source>
</evidence>
<dbReference type="CDD" id="cd06257">
    <property type="entry name" value="DnaJ"/>
    <property type="match status" value="1"/>
</dbReference>
<keyword evidence="2" id="KW-0472">Membrane</keyword>
<keyword evidence="3" id="KW-0564">Palmitate</keyword>
<dbReference type="PRINTS" id="PR00625">
    <property type="entry name" value="JDOMAIN"/>
</dbReference>
<dbReference type="RefSeq" id="XP_030849079.1">
    <property type="nucleotide sequence ID" value="XM_030993219.1"/>
</dbReference>
<dbReference type="PROSITE" id="PS50076">
    <property type="entry name" value="DNAJ_2"/>
    <property type="match status" value="1"/>
</dbReference>
<feature type="compositionally biased region" description="Polar residues" evidence="6">
    <location>
        <begin position="18"/>
        <end position="29"/>
    </location>
</feature>